<accession>I0I8I2</accession>
<dbReference type="Gene3D" id="3.40.50.2300">
    <property type="match status" value="4"/>
</dbReference>
<dbReference type="STRING" id="926550.CLDAP_35300"/>
<evidence type="ECO:0000256" key="2">
    <source>
        <dbReference type="ARBA" id="ARBA00007639"/>
    </source>
</evidence>
<evidence type="ECO:0000313" key="6">
    <source>
        <dbReference type="Proteomes" id="UP000007880"/>
    </source>
</evidence>
<dbReference type="HOGENOM" id="CLU_445978_0_0_0"/>
<dbReference type="EMBL" id="AP012337">
    <property type="protein sequence ID" value="BAM01570.1"/>
    <property type="molecule type" value="Genomic_DNA"/>
</dbReference>
<evidence type="ECO:0000256" key="1">
    <source>
        <dbReference type="ARBA" id="ARBA00004196"/>
    </source>
</evidence>
<dbReference type="InterPro" id="IPR025997">
    <property type="entry name" value="SBP_2_dom"/>
</dbReference>
<protein>
    <submittedName>
        <fullName evidence="5">Ribose ABC transporter substrate binding protein</fullName>
    </submittedName>
</protein>
<dbReference type="eggNOG" id="COG1879">
    <property type="taxonomic scope" value="Bacteria"/>
</dbReference>
<dbReference type="SUPFAM" id="SSF53822">
    <property type="entry name" value="Periplasmic binding protein-like I"/>
    <property type="match status" value="2"/>
</dbReference>
<dbReference type="Pfam" id="PF13407">
    <property type="entry name" value="Peripla_BP_4"/>
    <property type="match status" value="2"/>
</dbReference>
<dbReference type="GO" id="GO:0030313">
    <property type="term" value="C:cell envelope"/>
    <property type="evidence" value="ECO:0007669"/>
    <property type="project" value="UniProtKB-SubCell"/>
</dbReference>
<dbReference type="PANTHER" id="PTHR46847">
    <property type="entry name" value="D-ALLOSE-BINDING PERIPLASMIC PROTEIN-RELATED"/>
    <property type="match status" value="1"/>
</dbReference>
<dbReference type="CDD" id="cd19968">
    <property type="entry name" value="PBP1_ABC_IbpA-like"/>
    <property type="match status" value="1"/>
</dbReference>
<dbReference type="KEGG" id="cap:CLDAP_35300"/>
<dbReference type="PATRIC" id="fig|926550.5.peg.3804"/>
<gene>
    <name evidence="5" type="primary">rbsB</name>
    <name evidence="5" type="ordered locus">CLDAP_35300</name>
</gene>
<reference evidence="5 6" key="1">
    <citation type="submission" date="2012-02" db="EMBL/GenBank/DDBJ databases">
        <title>Complete genome sequence of Caldilinea aerophila DSM 14535 (= NBRC 102666).</title>
        <authorList>
            <person name="Oguchi A."/>
            <person name="Hosoyama A."/>
            <person name="Sekine M."/>
            <person name="Fukai R."/>
            <person name="Kato Y."/>
            <person name="Nakamura S."/>
            <person name="Hanada S."/>
            <person name="Yamazaki S."/>
            <person name="Fujita N."/>
        </authorList>
    </citation>
    <scope>NUCLEOTIDE SEQUENCE [LARGE SCALE GENOMIC DNA]</scope>
    <source>
        <strain evidence="6">DSM 14535 / JCM 11387 / NBRC 104270 / STL-6-O1</strain>
    </source>
</reference>
<feature type="domain" description="Periplasmic binding protein" evidence="4">
    <location>
        <begin position="31"/>
        <end position="285"/>
    </location>
</feature>
<evidence type="ECO:0000259" key="4">
    <source>
        <dbReference type="Pfam" id="PF13407"/>
    </source>
</evidence>
<proteinExistence type="inferred from homology"/>
<dbReference type="PANTHER" id="PTHR46847:SF1">
    <property type="entry name" value="D-ALLOSE-BINDING PERIPLASMIC PROTEIN-RELATED"/>
    <property type="match status" value="1"/>
</dbReference>
<comment type="subcellular location">
    <subcellularLocation>
        <location evidence="1">Cell envelope</location>
    </subcellularLocation>
</comment>
<evidence type="ECO:0000256" key="3">
    <source>
        <dbReference type="ARBA" id="ARBA00022729"/>
    </source>
</evidence>
<dbReference type="GO" id="GO:0030246">
    <property type="term" value="F:carbohydrate binding"/>
    <property type="evidence" value="ECO:0007669"/>
    <property type="project" value="UniProtKB-ARBA"/>
</dbReference>
<evidence type="ECO:0000313" key="5">
    <source>
        <dbReference type="EMBL" id="BAM01570.1"/>
    </source>
</evidence>
<feature type="domain" description="Periplasmic binding protein" evidence="4">
    <location>
        <begin position="328"/>
        <end position="579"/>
    </location>
</feature>
<dbReference type="AlphaFoldDB" id="I0I8I2"/>
<dbReference type="InterPro" id="IPR028082">
    <property type="entry name" value="Peripla_BP_I"/>
</dbReference>
<sequence>MLAMVLSGCAPMAPSAPEAAPSAPEAKVYRIAFSVPAMSFPFFVHMEKQVRDEAARIGNIEIITLDGQDSTTKQVADLEGVIAKGYDGLIVSPRTSEGVAPVIQQVIDAGIPVVTIDRRAEGVTGLLAHVGADNVLGGEEQGKALVKLFPDGAKIFELLGTPGASPAIDRSKGLHNIIDPVGNIEVVCQQTGNFNRDGGLTVTENCLSSNPDVQAIVAANDDMALGAAEAARAAGISVPIIGFDALPEALQAIASGDLYGSVEQFPGGQSRTALQIIMDFLTKGEKPANDVVLLAPKLITLDNLMEAERIGEVPGLAPAAAPERKLTIAFSVPAMSFPFFVHMEKQVRDEAARIGNIEIITLDGQDSTTKQVADLEGVIAKGYDGLIVSPRTSEGVAPVIQQVIDAGIPVVTIDRRAEGVTGLLAHVGADNVLGGEEQGKALVKLFPDGAKIFELLGTPGASPAIDRSKGLHNIIDPVGNIEVVCQQTGNFNRDGGLTVTENCLSSNPDVQAIVAANDDMALGAVEAVRAAGLNIPIIGFDALPEALLAVREGAMYGTVEQFPGGQSRTALQTIVNFIVKGEKPANDVILLQPKLITIENFDEAERIGEIPQ</sequence>
<keyword evidence="3" id="KW-0732">Signal</keyword>
<comment type="similarity">
    <text evidence="2">Belongs to the bacterial solute-binding protein 2 family.</text>
</comment>
<name>I0I8I2_CALAS</name>
<dbReference type="Proteomes" id="UP000007880">
    <property type="component" value="Chromosome"/>
</dbReference>
<organism evidence="5 6">
    <name type="scientific">Caldilinea aerophila (strain DSM 14535 / JCM 11387 / NBRC 104270 / STL-6-O1)</name>
    <dbReference type="NCBI Taxonomy" id="926550"/>
    <lineage>
        <taxon>Bacteria</taxon>
        <taxon>Bacillati</taxon>
        <taxon>Chloroflexota</taxon>
        <taxon>Caldilineae</taxon>
        <taxon>Caldilineales</taxon>
        <taxon>Caldilineaceae</taxon>
        <taxon>Caldilinea</taxon>
    </lineage>
</organism>
<keyword evidence="6" id="KW-1185">Reference proteome</keyword>